<evidence type="ECO:0000256" key="2">
    <source>
        <dbReference type="ARBA" id="ARBA00023235"/>
    </source>
</evidence>
<proteinExistence type="inferred from homology"/>
<evidence type="ECO:0000313" key="7">
    <source>
        <dbReference type="Proteomes" id="UP000500890"/>
    </source>
</evidence>
<feature type="domain" description="4-oxalocrotonate tautomerase-like" evidence="5">
    <location>
        <begin position="2"/>
        <end position="56"/>
    </location>
</feature>
<name>A0A6G8AMP2_9ENTE</name>
<evidence type="ECO:0000256" key="1">
    <source>
        <dbReference type="ARBA" id="ARBA00006723"/>
    </source>
</evidence>
<dbReference type="AlphaFoldDB" id="A0A6G8AMP2"/>
<keyword evidence="2 4" id="KW-0413">Isomerase</keyword>
<dbReference type="EC" id="5.3.2.-" evidence="4"/>
<accession>A0A6G8AMP2</accession>
<evidence type="ECO:0000259" key="5">
    <source>
        <dbReference type="Pfam" id="PF01361"/>
    </source>
</evidence>
<dbReference type="Gene3D" id="3.30.429.10">
    <property type="entry name" value="Macrophage Migration Inhibitory Factor"/>
    <property type="match status" value="1"/>
</dbReference>
<keyword evidence="7" id="KW-1185">Reference proteome</keyword>
<dbReference type="SUPFAM" id="SSF55331">
    <property type="entry name" value="Tautomerase/MIF"/>
    <property type="match status" value="1"/>
</dbReference>
<evidence type="ECO:0000256" key="4">
    <source>
        <dbReference type="RuleBase" id="RU362032"/>
    </source>
</evidence>
<feature type="active site" description="Proton acceptor; via imino nitrogen" evidence="3">
    <location>
        <position position="2"/>
    </location>
</feature>
<evidence type="ECO:0000256" key="3">
    <source>
        <dbReference type="PIRSR" id="PIRSR618191-1"/>
    </source>
</evidence>
<dbReference type="KEGG" id="vah:G7081_03880"/>
<dbReference type="RefSeq" id="WP_166007577.1">
    <property type="nucleotide sequence ID" value="NZ_CP049886.1"/>
</dbReference>
<dbReference type="Pfam" id="PF01361">
    <property type="entry name" value="Tautomerase"/>
    <property type="match status" value="1"/>
</dbReference>
<dbReference type="InterPro" id="IPR004370">
    <property type="entry name" value="4-OT-like_dom"/>
</dbReference>
<comment type="similarity">
    <text evidence="1 4">Belongs to the 4-oxalocrotonate tautomerase family.</text>
</comment>
<dbReference type="NCBIfam" id="TIGR00013">
    <property type="entry name" value="taut"/>
    <property type="match status" value="1"/>
</dbReference>
<gene>
    <name evidence="6" type="ORF">G7081_03880</name>
</gene>
<dbReference type="EMBL" id="CP049886">
    <property type="protein sequence ID" value="QIL46267.1"/>
    <property type="molecule type" value="Genomic_DNA"/>
</dbReference>
<reference evidence="6 7" key="1">
    <citation type="submission" date="2020-03" db="EMBL/GenBank/DDBJ databases">
        <title>Vagococcus sp. nov., isolated from beetles.</title>
        <authorList>
            <person name="Hyun D.-W."/>
            <person name="Bae J.-W."/>
        </authorList>
    </citation>
    <scope>NUCLEOTIDE SEQUENCE [LARGE SCALE GENOMIC DNA]</scope>
    <source>
        <strain evidence="6 7">HDW17A</strain>
    </source>
</reference>
<dbReference type="PANTHER" id="PTHR35530:SF1">
    <property type="entry name" value="2-HYDROXYMUCONATE TAUTOMERASE"/>
    <property type="match status" value="1"/>
</dbReference>
<dbReference type="PANTHER" id="PTHR35530">
    <property type="entry name" value="TAUTOMERASE-RELATED"/>
    <property type="match status" value="1"/>
</dbReference>
<dbReference type="InterPro" id="IPR018191">
    <property type="entry name" value="4-OT"/>
</dbReference>
<dbReference type="NCBIfam" id="NF002571">
    <property type="entry name" value="PRK02220.1"/>
    <property type="match status" value="1"/>
</dbReference>
<organism evidence="6 7">
    <name type="scientific">Vagococcus coleopterorum</name>
    <dbReference type="NCBI Taxonomy" id="2714946"/>
    <lineage>
        <taxon>Bacteria</taxon>
        <taxon>Bacillati</taxon>
        <taxon>Bacillota</taxon>
        <taxon>Bacilli</taxon>
        <taxon>Lactobacillales</taxon>
        <taxon>Enterococcaceae</taxon>
        <taxon>Vagococcus</taxon>
    </lineage>
</organism>
<dbReference type="Proteomes" id="UP000500890">
    <property type="component" value="Chromosome"/>
</dbReference>
<dbReference type="InterPro" id="IPR014347">
    <property type="entry name" value="Tautomerase/MIF_sf"/>
</dbReference>
<protein>
    <recommendedName>
        <fullName evidence="4">Tautomerase</fullName>
        <ecNumber evidence="4">5.3.2.-</ecNumber>
    </recommendedName>
</protein>
<evidence type="ECO:0000313" key="6">
    <source>
        <dbReference type="EMBL" id="QIL46267.1"/>
    </source>
</evidence>
<dbReference type="GO" id="GO:0016853">
    <property type="term" value="F:isomerase activity"/>
    <property type="evidence" value="ECO:0007669"/>
    <property type="project" value="UniProtKB-UniRule"/>
</dbReference>
<sequence>MPIVTVSLMEGRTPEQKAAMISEVTDAIVRTTGAKKEAVSIIINDMKKENYGLGGNQTK</sequence>